<keyword evidence="3" id="KW-1185">Reference proteome</keyword>
<dbReference type="EMBL" id="JAHKSW010000010">
    <property type="protein sequence ID" value="KAG7327400.1"/>
    <property type="molecule type" value="Genomic_DNA"/>
</dbReference>
<comment type="similarity">
    <text evidence="1">Belongs to the FAM154 family.</text>
</comment>
<dbReference type="Pfam" id="PF05217">
    <property type="entry name" value="SAXO1-2"/>
    <property type="match status" value="1"/>
</dbReference>
<dbReference type="PANTHER" id="PTHR31516:SF17">
    <property type="entry name" value="STABILIZER OF AXONEMAL MICROTUBULES 2"/>
    <property type="match status" value="1"/>
</dbReference>
<dbReference type="GO" id="GO:0005879">
    <property type="term" value="C:axonemal microtubule"/>
    <property type="evidence" value="ECO:0007669"/>
    <property type="project" value="TreeGrafter"/>
</dbReference>
<organism evidence="2 3">
    <name type="scientific">Hemibagrus wyckioides</name>
    <dbReference type="NCBI Taxonomy" id="337641"/>
    <lineage>
        <taxon>Eukaryota</taxon>
        <taxon>Metazoa</taxon>
        <taxon>Chordata</taxon>
        <taxon>Craniata</taxon>
        <taxon>Vertebrata</taxon>
        <taxon>Euteleostomi</taxon>
        <taxon>Actinopterygii</taxon>
        <taxon>Neopterygii</taxon>
        <taxon>Teleostei</taxon>
        <taxon>Ostariophysi</taxon>
        <taxon>Siluriformes</taxon>
        <taxon>Bagridae</taxon>
        <taxon>Hemibagrus</taxon>
    </lineage>
</organism>
<proteinExistence type="inferred from homology"/>
<reference evidence="2 3" key="1">
    <citation type="submission" date="2021-06" db="EMBL/GenBank/DDBJ databases">
        <title>Chromosome-level genome assembly of the red-tail catfish (Hemibagrus wyckioides).</title>
        <authorList>
            <person name="Shao F."/>
        </authorList>
    </citation>
    <scope>NUCLEOTIDE SEQUENCE [LARGE SCALE GENOMIC DNA]</scope>
    <source>
        <strain evidence="2">EC202008001</strain>
        <tissue evidence="2">Blood</tissue>
    </source>
</reference>
<protein>
    <recommendedName>
        <fullName evidence="4">Stabilizer of axonemal microtubules 2</fullName>
    </recommendedName>
</protein>
<dbReference type="PANTHER" id="PTHR31516">
    <property type="entry name" value="STABILIZER OF AXONEMAL MICROTUBULES 2"/>
    <property type="match status" value="1"/>
</dbReference>
<accession>A0A9D3NRV0</accession>
<evidence type="ECO:0000256" key="1">
    <source>
        <dbReference type="ARBA" id="ARBA00008738"/>
    </source>
</evidence>
<dbReference type="Proteomes" id="UP000824219">
    <property type="component" value="Linkage Group LG10"/>
</dbReference>
<comment type="caution">
    <text evidence="2">The sequence shown here is derived from an EMBL/GenBank/DDBJ whole genome shotgun (WGS) entry which is preliminary data.</text>
</comment>
<dbReference type="AlphaFoldDB" id="A0A9D3NRV0"/>
<evidence type="ECO:0008006" key="4">
    <source>
        <dbReference type="Google" id="ProtNLM"/>
    </source>
</evidence>
<dbReference type="GO" id="GO:0008017">
    <property type="term" value="F:microtubule binding"/>
    <property type="evidence" value="ECO:0007669"/>
    <property type="project" value="InterPro"/>
</dbReference>
<evidence type="ECO:0000313" key="2">
    <source>
        <dbReference type="EMBL" id="KAG7327400.1"/>
    </source>
</evidence>
<gene>
    <name evidence="2" type="ORF">KOW79_009006</name>
</gene>
<dbReference type="InterPro" id="IPR033336">
    <property type="entry name" value="SAXO1/2"/>
</dbReference>
<dbReference type="OrthoDB" id="365640at2759"/>
<dbReference type="GO" id="GO:0036126">
    <property type="term" value="C:sperm flagellum"/>
    <property type="evidence" value="ECO:0007669"/>
    <property type="project" value="TreeGrafter"/>
</dbReference>
<evidence type="ECO:0000313" key="3">
    <source>
        <dbReference type="Proteomes" id="UP000824219"/>
    </source>
</evidence>
<sequence>MKRLCMCEICNCGRHFCTRQPTSLYMKGSQGCTVSEYTEKFPVYKNCQPPKSLKPKQEEKSNCERMEGITTFRSDFVPYEVNQRPDKKKAEYQPNPGEIDLATTYKQQFGLYELEPILPRRPKERIRGANGKLDTVPTYKEDFRQWEISKRESPKPKLSYHPPTEKFGNATTFQDDFVPRGLVPRESFKPSTVAKRSDAPFDGVTSSQLHYVPHPVDVHLVKAPHEYKPSDQPFQDLTTHRRDYQGLPGRMPKSCKPEHTTVSYDAPFQSSTEFRDRFQRWAASPQRLQKTSEYMSPTEQMDLTTTTGTTFIKHHIQPFIPAKPLSRPTRSSVPFQGNTTMQEDFQAWKAQRQEIIRKPPEIHRGSGKMEDTSTFKAHFIQHQLQPNISCKPLTAPLRNEAPLDEETMYRTEFTPKKISVCPASFESIPGFVFEKVDDRGHRYFRKLSSQEQMSAGCEVQAPNPVAVMY</sequence>
<dbReference type="GO" id="GO:0036064">
    <property type="term" value="C:ciliary basal body"/>
    <property type="evidence" value="ECO:0007669"/>
    <property type="project" value="TreeGrafter"/>
</dbReference>
<name>A0A9D3NRV0_9TELE</name>
<dbReference type="GO" id="GO:0005814">
    <property type="term" value="C:centriole"/>
    <property type="evidence" value="ECO:0007669"/>
    <property type="project" value="TreeGrafter"/>
</dbReference>